<dbReference type="EMBL" id="VJMH01005314">
    <property type="protein sequence ID" value="KAF0697521.1"/>
    <property type="molecule type" value="Genomic_DNA"/>
</dbReference>
<keyword evidence="6" id="KW-0406">Ion transport</keyword>
<feature type="domain" description="RCK N-terminal" evidence="10">
    <location>
        <begin position="217"/>
        <end position="357"/>
    </location>
</feature>
<dbReference type="GO" id="GO:0006813">
    <property type="term" value="P:potassium ion transport"/>
    <property type="evidence" value="ECO:0007669"/>
    <property type="project" value="InterPro"/>
</dbReference>
<evidence type="ECO:0000259" key="10">
    <source>
        <dbReference type="PROSITE" id="PS51201"/>
    </source>
</evidence>
<feature type="compositionally biased region" description="Basic and acidic residues" evidence="8">
    <location>
        <begin position="125"/>
        <end position="145"/>
    </location>
</feature>
<dbReference type="OrthoDB" id="414047at2759"/>
<comment type="caution">
    <text evidence="11">The sequence shown here is derived from an EMBL/GenBank/DDBJ whole genome shotgun (WGS) entry which is preliminary data.</text>
</comment>
<evidence type="ECO:0000313" key="11">
    <source>
        <dbReference type="EMBL" id="KAF0697521.1"/>
    </source>
</evidence>
<dbReference type="Gene3D" id="3.40.50.720">
    <property type="entry name" value="NAD(P)-binding Rossmann-like Domain"/>
    <property type="match status" value="1"/>
</dbReference>
<evidence type="ECO:0000256" key="4">
    <source>
        <dbReference type="ARBA" id="ARBA00022692"/>
    </source>
</evidence>
<feature type="transmembrane region" description="Helical" evidence="9">
    <location>
        <begin position="176"/>
        <end position="197"/>
    </location>
</feature>
<dbReference type="InterPro" id="IPR044849">
    <property type="entry name" value="CASTOR/POLLUX/SYM8-like"/>
</dbReference>
<comment type="similarity">
    <text evidence="2">Belongs to the castor/pollux (TC 1.A.1.23) family.</text>
</comment>
<accession>A0A6A4YNI2</accession>
<evidence type="ECO:0000256" key="1">
    <source>
        <dbReference type="ARBA" id="ARBA00004127"/>
    </source>
</evidence>
<dbReference type="AlphaFoldDB" id="A0A6A4YNI2"/>
<organism evidence="11">
    <name type="scientific">Aphanomyces stellatus</name>
    <dbReference type="NCBI Taxonomy" id="120398"/>
    <lineage>
        <taxon>Eukaryota</taxon>
        <taxon>Sar</taxon>
        <taxon>Stramenopiles</taxon>
        <taxon>Oomycota</taxon>
        <taxon>Saprolegniomycetes</taxon>
        <taxon>Saprolegniales</taxon>
        <taxon>Verrucalvaceae</taxon>
        <taxon>Aphanomyces</taxon>
    </lineage>
</organism>
<keyword evidence="3" id="KW-0813">Transport</keyword>
<feature type="region of interest" description="Disordered" evidence="8">
    <location>
        <begin position="114"/>
        <end position="145"/>
    </location>
</feature>
<dbReference type="InterPro" id="IPR010420">
    <property type="entry name" value="CASTOR/POLLUX/SYM8_dom"/>
</dbReference>
<dbReference type="PANTHER" id="PTHR31563">
    <property type="entry name" value="ION CHANNEL POLLUX-RELATED"/>
    <property type="match status" value="1"/>
</dbReference>
<dbReference type="Pfam" id="PF06241">
    <property type="entry name" value="Castor_Poll_mid"/>
    <property type="match status" value="1"/>
</dbReference>
<feature type="transmembrane region" description="Helical" evidence="9">
    <location>
        <begin position="46"/>
        <end position="66"/>
    </location>
</feature>
<keyword evidence="5 9" id="KW-1133">Transmembrane helix</keyword>
<protein>
    <recommendedName>
        <fullName evidence="10">RCK N-terminal domain-containing protein</fullName>
    </recommendedName>
</protein>
<evidence type="ECO:0000256" key="6">
    <source>
        <dbReference type="ARBA" id="ARBA00023065"/>
    </source>
</evidence>
<evidence type="ECO:0000256" key="9">
    <source>
        <dbReference type="SAM" id="Phobius"/>
    </source>
</evidence>
<dbReference type="PANTHER" id="PTHR31563:SF10">
    <property type="entry name" value="ION CHANNEL POLLUX-RELATED"/>
    <property type="match status" value="1"/>
</dbReference>
<dbReference type="InterPro" id="IPR003148">
    <property type="entry name" value="RCK_N"/>
</dbReference>
<proteinExistence type="inferred from homology"/>
<dbReference type="PROSITE" id="PS51201">
    <property type="entry name" value="RCK_N"/>
    <property type="match status" value="1"/>
</dbReference>
<evidence type="ECO:0000256" key="3">
    <source>
        <dbReference type="ARBA" id="ARBA00022448"/>
    </source>
</evidence>
<evidence type="ECO:0000256" key="7">
    <source>
        <dbReference type="ARBA" id="ARBA00023136"/>
    </source>
</evidence>
<name>A0A6A4YNI2_9STRA</name>
<evidence type="ECO:0000256" key="2">
    <source>
        <dbReference type="ARBA" id="ARBA00008577"/>
    </source>
</evidence>
<evidence type="ECO:0000256" key="8">
    <source>
        <dbReference type="SAM" id="MobiDB-lite"/>
    </source>
</evidence>
<keyword evidence="7 9" id="KW-0472">Membrane</keyword>
<feature type="non-terminal residue" evidence="11">
    <location>
        <position position="474"/>
    </location>
</feature>
<keyword evidence="4 9" id="KW-0812">Transmembrane</keyword>
<evidence type="ECO:0000256" key="5">
    <source>
        <dbReference type="ARBA" id="ARBA00022989"/>
    </source>
</evidence>
<gene>
    <name evidence="11" type="ORF">As57867_011786</name>
</gene>
<sequence length="474" mass="51043">MGGDDGPADKAAAAMPRKKKTSIRFTKARMIYKIDSFLSTKKGQTIMLVGFGLFLMVVSGLFFSLLGEGVHIEGAAETDVGIEQGSGSLKDATSETTLEPTHAGLHGASLSVADETPAPTLDTNETSKDETATAEEGKAEGQAEEHASVITSIWECWLFISDPGAQGEQVEWNKRIFAAAVSIIGLFYFFVILGFVVDSIRDKMEDLKKGRSNVVERDHSLLLGWSDKAVSFVKQLCLANESEGGGVVVVLTEMDKEAVEAELESQLEPSDYHGTKVVVRSGSPLIISDLKKVSAHTARSITILATSIDADKSDAACLRIILGLRGLFKLQGHVVAEVRDIDNEPLVHLVGGSDVETLVSHDIIGRLILLSARSPGLSRVYNSLLGFDGDEFYCKTWPEVVGVAFKDLLPRFPNAAPIGLKTSHGKIVIKPAMDYKIAEGDEIIVLAEDNDTYKAETDPVLVPPVTTTHPILPL</sequence>
<comment type="subcellular location">
    <subcellularLocation>
        <location evidence="1">Endomembrane system</location>
        <topology evidence="1">Multi-pass membrane protein</topology>
    </subcellularLocation>
</comment>
<dbReference type="GO" id="GO:0012505">
    <property type="term" value="C:endomembrane system"/>
    <property type="evidence" value="ECO:0007669"/>
    <property type="project" value="UniProtKB-SubCell"/>
</dbReference>
<reference evidence="11" key="1">
    <citation type="submission" date="2019-06" db="EMBL/GenBank/DDBJ databases">
        <title>Genomics analysis of Aphanomyces spp. identifies a new class of oomycete effector associated with host adaptation.</title>
        <authorList>
            <person name="Gaulin E."/>
        </authorList>
    </citation>
    <scope>NUCLEOTIDE SEQUENCE</scope>
    <source>
        <strain evidence="11">CBS 578.67</strain>
    </source>
</reference>